<feature type="transmembrane region" description="Helical" evidence="1">
    <location>
        <begin position="64"/>
        <end position="85"/>
    </location>
</feature>
<accession>A0A5M9MB21</accession>
<reference evidence="2 3" key="1">
    <citation type="submission" date="2019-08" db="EMBL/GenBank/DDBJ databases">
        <title>The genome sequence of a newly discovered highly antifungal drug resistant Aspergillus species, Aspergillus tanneri NIH 1004.</title>
        <authorList>
            <person name="Mounaud S."/>
            <person name="Singh I."/>
            <person name="Joardar V."/>
            <person name="Pakala S."/>
            <person name="Pakala S."/>
            <person name="Venepally P."/>
            <person name="Chung J.K."/>
            <person name="Losada L."/>
            <person name="Nierman W.C."/>
        </authorList>
    </citation>
    <scope>NUCLEOTIDE SEQUENCE [LARGE SCALE GENOMIC DNA]</scope>
    <source>
        <strain evidence="2 3">NIH1004</strain>
    </source>
</reference>
<dbReference type="OrthoDB" id="8904098at2759"/>
<comment type="caution">
    <text evidence="2">The sequence shown here is derived from an EMBL/GenBank/DDBJ whole genome shotgun (WGS) entry which is preliminary data.</text>
</comment>
<gene>
    <name evidence="2" type="ORF">ATNIH1004_009611</name>
</gene>
<feature type="transmembrane region" description="Helical" evidence="1">
    <location>
        <begin position="97"/>
        <end position="116"/>
    </location>
</feature>
<dbReference type="Gene3D" id="1.20.1250.20">
    <property type="entry name" value="MFS general substrate transporter like domains"/>
    <property type="match status" value="1"/>
</dbReference>
<evidence type="ECO:0000313" key="3">
    <source>
        <dbReference type="Proteomes" id="UP000324241"/>
    </source>
</evidence>
<evidence type="ECO:0000256" key="1">
    <source>
        <dbReference type="SAM" id="Phobius"/>
    </source>
</evidence>
<dbReference type="GeneID" id="54332313"/>
<name>A0A5M9MB21_9EURO</name>
<organism evidence="2 3">
    <name type="scientific">Aspergillus tanneri</name>
    <dbReference type="NCBI Taxonomy" id="1220188"/>
    <lineage>
        <taxon>Eukaryota</taxon>
        <taxon>Fungi</taxon>
        <taxon>Dikarya</taxon>
        <taxon>Ascomycota</taxon>
        <taxon>Pezizomycotina</taxon>
        <taxon>Eurotiomycetes</taxon>
        <taxon>Eurotiomycetidae</taxon>
        <taxon>Eurotiales</taxon>
        <taxon>Aspergillaceae</taxon>
        <taxon>Aspergillus</taxon>
        <taxon>Aspergillus subgen. Circumdati</taxon>
    </lineage>
</organism>
<keyword evidence="1" id="KW-0812">Transmembrane</keyword>
<dbReference type="Proteomes" id="UP000324241">
    <property type="component" value="Unassembled WGS sequence"/>
</dbReference>
<keyword evidence="1" id="KW-1133">Transmembrane helix</keyword>
<sequence length="133" mass="14007">MPEQADGQRALAVSLEAGRFSVLVEQVYKPSLRRVLDPGPLQVSIKNTYAPGAELPGALGKGQAIATALGNLFKFWASLTVLGAVIADQSIGKFKAISIYIIGPVLLVATATPAAIKGAQHLVDWSLRWSLLG</sequence>
<dbReference type="EMBL" id="QUQM01000005">
    <property type="protein sequence ID" value="KAA8642856.1"/>
    <property type="molecule type" value="Genomic_DNA"/>
</dbReference>
<proteinExistence type="predicted"/>
<dbReference type="InterPro" id="IPR036259">
    <property type="entry name" value="MFS_trans_sf"/>
</dbReference>
<dbReference type="RefSeq" id="XP_033422218.1">
    <property type="nucleotide sequence ID" value="XM_033574200.1"/>
</dbReference>
<protein>
    <submittedName>
        <fullName evidence="2">Uncharacterized protein</fullName>
    </submittedName>
</protein>
<keyword evidence="1" id="KW-0472">Membrane</keyword>
<evidence type="ECO:0000313" key="2">
    <source>
        <dbReference type="EMBL" id="KAA8642856.1"/>
    </source>
</evidence>
<dbReference type="AlphaFoldDB" id="A0A5M9MB21"/>